<feature type="region of interest" description="Disordered" evidence="1">
    <location>
        <begin position="47"/>
        <end position="66"/>
    </location>
</feature>
<comment type="caution">
    <text evidence="2">The sequence shown here is derived from an EMBL/GenBank/DDBJ whole genome shotgun (WGS) entry which is preliminary data.</text>
</comment>
<dbReference type="AlphaFoldDB" id="A0A917P2J2"/>
<dbReference type="RefSeq" id="WP_229841323.1">
    <property type="nucleotide sequence ID" value="NZ_BMQA01000051.1"/>
</dbReference>
<feature type="region of interest" description="Disordered" evidence="1">
    <location>
        <begin position="72"/>
        <end position="91"/>
    </location>
</feature>
<sequence length="91" mass="9909">MSPPVLPAERTETDPDAALIQQAMDAVASRVESLEAEADQLRHRLAEESEIEATRQRASSMPMPTVGRLCDARKCSTSSRAQKPAGRFEGL</sequence>
<evidence type="ECO:0000313" key="3">
    <source>
        <dbReference type="Proteomes" id="UP000657574"/>
    </source>
</evidence>
<dbReference type="Proteomes" id="UP000657574">
    <property type="component" value="Unassembled WGS sequence"/>
</dbReference>
<gene>
    <name evidence="2" type="ORF">GCM10010121_079100</name>
</gene>
<reference evidence="2" key="2">
    <citation type="submission" date="2020-09" db="EMBL/GenBank/DDBJ databases">
        <authorList>
            <person name="Sun Q."/>
            <person name="Ohkuma M."/>
        </authorList>
    </citation>
    <scope>NUCLEOTIDE SEQUENCE</scope>
    <source>
        <strain evidence="2">JCM 3086</strain>
    </source>
</reference>
<organism evidence="2 3">
    <name type="scientific">Streptomyces brasiliensis</name>
    <dbReference type="NCBI Taxonomy" id="1954"/>
    <lineage>
        <taxon>Bacteria</taxon>
        <taxon>Bacillati</taxon>
        <taxon>Actinomycetota</taxon>
        <taxon>Actinomycetes</taxon>
        <taxon>Kitasatosporales</taxon>
        <taxon>Streptomycetaceae</taxon>
        <taxon>Streptomyces</taxon>
    </lineage>
</organism>
<evidence type="ECO:0000313" key="2">
    <source>
        <dbReference type="EMBL" id="GGJ56611.1"/>
    </source>
</evidence>
<protein>
    <submittedName>
        <fullName evidence="2">Uncharacterized protein</fullName>
    </submittedName>
</protein>
<proteinExistence type="predicted"/>
<keyword evidence="3" id="KW-1185">Reference proteome</keyword>
<name>A0A917P2J2_9ACTN</name>
<accession>A0A917P2J2</accession>
<reference evidence="2" key="1">
    <citation type="journal article" date="2014" name="Int. J. Syst. Evol. Microbiol.">
        <title>Complete genome sequence of Corynebacterium casei LMG S-19264T (=DSM 44701T), isolated from a smear-ripened cheese.</title>
        <authorList>
            <consortium name="US DOE Joint Genome Institute (JGI-PGF)"/>
            <person name="Walter F."/>
            <person name="Albersmeier A."/>
            <person name="Kalinowski J."/>
            <person name="Ruckert C."/>
        </authorList>
    </citation>
    <scope>NUCLEOTIDE SEQUENCE</scope>
    <source>
        <strain evidence="2">JCM 3086</strain>
    </source>
</reference>
<dbReference type="EMBL" id="BMQA01000051">
    <property type="protein sequence ID" value="GGJ56611.1"/>
    <property type="molecule type" value="Genomic_DNA"/>
</dbReference>
<evidence type="ECO:0000256" key="1">
    <source>
        <dbReference type="SAM" id="MobiDB-lite"/>
    </source>
</evidence>